<dbReference type="AlphaFoldDB" id="A0A5C1AK53"/>
<dbReference type="RefSeq" id="WP_149112609.1">
    <property type="nucleotide sequence ID" value="NZ_CP042425.1"/>
</dbReference>
<proteinExistence type="predicted"/>
<reference evidence="2" key="1">
    <citation type="submission" date="2019-08" db="EMBL/GenBank/DDBJ databases">
        <title>Limnoglobus roseus gen. nov., sp. nov., a novel freshwater planctomycete with a giant genome from the family Gemmataceae.</title>
        <authorList>
            <person name="Kulichevskaya I.S."/>
            <person name="Naumoff D.G."/>
            <person name="Miroshnikov K."/>
            <person name="Ivanova A."/>
            <person name="Philippov D.A."/>
            <person name="Hakobyan A."/>
            <person name="Rijpstra I.C."/>
            <person name="Sinninghe Damste J.S."/>
            <person name="Liesack W."/>
            <person name="Dedysh S.N."/>
        </authorList>
    </citation>
    <scope>NUCLEOTIDE SEQUENCE [LARGE SCALE GENOMIC DNA]</scope>
    <source>
        <strain evidence="2">PX52</strain>
    </source>
</reference>
<sequence length="62" mass="7245">MDEKPTPRPLVENRDYYLENGKWVFTALFLRERGYCCENRCRHCPYGFPQKASDGDAKGVES</sequence>
<evidence type="ECO:0000313" key="1">
    <source>
        <dbReference type="EMBL" id="QEL18072.1"/>
    </source>
</evidence>
<dbReference type="OrthoDB" id="9800168at2"/>
<dbReference type="Proteomes" id="UP000324974">
    <property type="component" value="Chromosome"/>
</dbReference>
<organism evidence="1 2">
    <name type="scientific">Limnoglobus roseus</name>
    <dbReference type="NCBI Taxonomy" id="2598579"/>
    <lineage>
        <taxon>Bacteria</taxon>
        <taxon>Pseudomonadati</taxon>
        <taxon>Planctomycetota</taxon>
        <taxon>Planctomycetia</taxon>
        <taxon>Gemmatales</taxon>
        <taxon>Gemmataceae</taxon>
        <taxon>Limnoglobus</taxon>
    </lineage>
</organism>
<keyword evidence="2" id="KW-1185">Reference proteome</keyword>
<dbReference type="Pfam" id="PF17653">
    <property type="entry name" value="DUF5522"/>
    <property type="match status" value="1"/>
</dbReference>
<name>A0A5C1AK53_9BACT</name>
<gene>
    <name evidence="1" type="ORF">PX52LOC_05086</name>
</gene>
<dbReference type="KEGG" id="lrs:PX52LOC_05086"/>
<dbReference type="InterPro" id="IPR040807">
    <property type="entry name" value="DUF5522"/>
</dbReference>
<accession>A0A5C1AK53</accession>
<protein>
    <submittedName>
        <fullName evidence="1">Uncharacterized protein</fullName>
    </submittedName>
</protein>
<dbReference type="EMBL" id="CP042425">
    <property type="protein sequence ID" value="QEL18072.1"/>
    <property type="molecule type" value="Genomic_DNA"/>
</dbReference>
<evidence type="ECO:0000313" key="2">
    <source>
        <dbReference type="Proteomes" id="UP000324974"/>
    </source>
</evidence>